<dbReference type="STRING" id="420953.SAMN05192543_11725"/>
<feature type="transmembrane region" description="Helical" evidence="7">
    <location>
        <begin position="44"/>
        <end position="62"/>
    </location>
</feature>
<dbReference type="PANTHER" id="PTHR23513">
    <property type="entry name" value="INTEGRAL MEMBRANE EFFLUX PROTEIN-RELATED"/>
    <property type="match status" value="1"/>
</dbReference>
<dbReference type="SUPFAM" id="SSF103473">
    <property type="entry name" value="MFS general substrate transporter"/>
    <property type="match status" value="1"/>
</dbReference>
<keyword evidence="9" id="KW-1185">Reference proteome</keyword>
<feature type="transmembrane region" description="Helical" evidence="7">
    <location>
        <begin position="83"/>
        <end position="112"/>
    </location>
</feature>
<feature type="transmembrane region" description="Helical" evidence="7">
    <location>
        <begin position="163"/>
        <end position="188"/>
    </location>
</feature>
<accession>A0A1I3W9S9</accession>
<dbReference type="PANTHER" id="PTHR23513:SF11">
    <property type="entry name" value="STAPHYLOFERRIN A TRANSPORTER"/>
    <property type="match status" value="1"/>
</dbReference>
<evidence type="ECO:0000256" key="7">
    <source>
        <dbReference type="SAM" id="Phobius"/>
    </source>
</evidence>
<evidence type="ECO:0000256" key="4">
    <source>
        <dbReference type="ARBA" id="ARBA00022692"/>
    </source>
</evidence>
<dbReference type="EMBL" id="FOQU01000017">
    <property type="protein sequence ID" value="SFK04150.1"/>
    <property type="molecule type" value="Genomic_DNA"/>
</dbReference>
<dbReference type="GO" id="GO:0005886">
    <property type="term" value="C:plasma membrane"/>
    <property type="evidence" value="ECO:0007669"/>
    <property type="project" value="UniProtKB-SubCell"/>
</dbReference>
<dbReference type="InterPro" id="IPR036259">
    <property type="entry name" value="MFS_trans_sf"/>
</dbReference>
<evidence type="ECO:0000256" key="5">
    <source>
        <dbReference type="ARBA" id="ARBA00022989"/>
    </source>
</evidence>
<dbReference type="Proteomes" id="UP000199548">
    <property type="component" value="Unassembled WGS sequence"/>
</dbReference>
<feature type="transmembrane region" description="Helical" evidence="7">
    <location>
        <begin position="12"/>
        <end position="38"/>
    </location>
</feature>
<dbReference type="InterPro" id="IPR010290">
    <property type="entry name" value="TM_effector"/>
</dbReference>
<keyword evidence="3" id="KW-1003">Cell membrane</keyword>
<feature type="transmembrane region" description="Helical" evidence="7">
    <location>
        <begin position="316"/>
        <end position="334"/>
    </location>
</feature>
<dbReference type="OrthoDB" id="9151053at2"/>
<feature type="transmembrane region" description="Helical" evidence="7">
    <location>
        <begin position="227"/>
        <end position="252"/>
    </location>
</feature>
<evidence type="ECO:0000256" key="3">
    <source>
        <dbReference type="ARBA" id="ARBA00022475"/>
    </source>
</evidence>
<comment type="subcellular location">
    <subcellularLocation>
        <location evidence="1">Cell membrane</location>
        <topology evidence="1">Multi-pass membrane protein</topology>
    </subcellularLocation>
</comment>
<dbReference type="Gene3D" id="1.20.1250.20">
    <property type="entry name" value="MFS general substrate transporter like domains"/>
    <property type="match status" value="1"/>
</dbReference>
<protein>
    <submittedName>
        <fullName evidence="8">Predicted arabinose efflux permease, MFS family</fullName>
    </submittedName>
</protein>
<evidence type="ECO:0000256" key="2">
    <source>
        <dbReference type="ARBA" id="ARBA00022448"/>
    </source>
</evidence>
<evidence type="ECO:0000313" key="8">
    <source>
        <dbReference type="EMBL" id="SFK04150.1"/>
    </source>
</evidence>
<keyword evidence="6 7" id="KW-0472">Membrane</keyword>
<reference evidence="8 9" key="1">
    <citation type="submission" date="2016-10" db="EMBL/GenBank/DDBJ databases">
        <authorList>
            <person name="de Groot N.N."/>
        </authorList>
    </citation>
    <scope>NUCLEOTIDE SEQUENCE [LARGE SCALE GENOMIC DNA]</scope>
    <source>
        <strain evidence="8 9">LMG 23650</strain>
    </source>
</reference>
<organism evidence="8 9">
    <name type="scientific">Paraburkholderia megapolitana</name>
    <dbReference type="NCBI Taxonomy" id="420953"/>
    <lineage>
        <taxon>Bacteria</taxon>
        <taxon>Pseudomonadati</taxon>
        <taxon>Pseudomonadota</taxon>
        <taxon>Betaproteobacteria</taxon>
        <taxon>Burkholderiales</taxon>
        <taxon>Burkholderiaceae</taxon>
        <taxon>Paraburkholderia</taxon>
    </lineage>
</organism>
<keyword evidence="5 7" id="KW-1133">Transmembrane helix</keyword>
<evidence type="ECO:0000256" key="6">
    <source>
        <dbReference type="ARBA" id="ARBA00023136"/>
    </source>
</evidence>
<sequence>MLHLKTKLGFPFHVFQIGLVCGNASVQFLRVATAWWALGKTGSPAIFASILATASAAEVYARPMLGSLGDHFPKLRVVSATQALTALAAVLILIMSLSGTFNTYVLTGLLLISSLSSAARDPAASGAVPLLVKPEQITAAVGVRMTTNSTLMLVGPIIGTSTIGVFGVGATFILAAIASLAGAVLVLFCHIHFGVQSSHTKSGAYFEVWWPKTKEGFRAVKRTTAEFQLAIVAALVNLVMFPFFTVVLPSWVKLELKAPATVIGIFDTCFGIGLLLGTTVTVKVLNRQVGRFGSVFIGFCLLGIGLLSTALMKNEATCFGFAILMGNAFSLINVNTSSLRSAATPANFRARMNAMAVFISTCANPLGLLAAGAGVEILGAKTVMLIGGIAVIAIAPFITLLAHTRRALSLPESEIIDFYERTYPAAFQSGQVS</sequence>
<name>A0A1I3W9S9_9BURK</name>
<feature type="transmembrane region" description="Helical" evidence="7">
    <location>
        <begin position="258"/>
        <end position="277"/>
    </location>
</feature>
<keyword evidence="2" id="KW-0813">Transport</keyword>
<dbReference type="Pfam" id="PF05977">
    <property type="entry name" value="MFS_3"/>
    <property type="match status" value="1"/>
</dbReference>
<proteinExistence type="predicted"/>
<feature type="transmembrane region" description="Helical" evidence="7">
    <location>
        <begin position="383"/>
        <end position="402"/>
    </location>
</feature>
<feature type="transmembrane region" description="Helical" evidence="7">
    <location>
        <begin position="289"/>
        <end position="310"/>
    </location>
</feature>
<evidence type="ECO:0000256" key="1">
    <source>
        <dbReference type="ARBA" id="ARBA00004651"/>
    </source>
</evidence>
<gene>
    <name evidence="8" type="ORF">SAMN05192543_11725</name>
</gene>
<feature type="transmembrane region" description="Helical" evidence="7">
    <location>
        <begin position="355"/>
        <end position="377"/>
    </location>
</feature>
<dbReference type="RefSeq" id="WP_091020548.1">
    <property type="nucleotide sequence ID" value="NZ_CP041744.1"/>
</dbReference>
<evidence type="ECO:0000313" key="9">
    <source>
        <dbReference type="Proteomes" id="UP000199548"/>
    </source>
</evidence>
<dbReference type="AlphaFoldDB" id="A0A1I3W9S9"/>
<dbReference type="CDD" id="cd06173">
    <property type="entry name" value="MFS_MefA_like"/>
    <property type="match status" value="1"/>
</dbReference>
<keyword evidence="4 7" id="KW-0812">Transmembrane</keyword>